<feature type="region of interest" description="Disordered" evidence="1">
    <location>
        <begin position="59"/>
        <end position="84"/>
    </location>
</feature>
<protein>
    <submittedName>
        <fullName evidence="2">Uncharacterized protein</fullName>
    </submittedName>
</protein>
<gene>
    <name evidence="2" type="ORF">GLX27_003783</name>
</gene>
<evidence type="ECO:0000313" key="2">
    <source>
        <dbReference type="EMBL" id="WFD49105.1"/>
    </source>
</evidence>
<sequence>MSDAYWPPALLAAEPLPLGGTRIAPPPVPLAPGGVLAPDAGVDAYAYVSPLPVPLTLPPSAPPAPLGTPDTHAPSPAPSSPCARHAARLGVPTHVACPQLDLMLLLHDADAGVPDAAPAPPPAPAPGAPRTSVLAVPLALPPPLLHARTNPYVDLGAHLRAYGMDDEAREFCASHATCDFVLTAFLTMYAAPGATSPAEVSRAGEALLAQLTHALQAHEHDIHSQLAAAAARWAPRAGRVPVPRAVHVAWTYPLVPDAAPGGAPLPVLPTHLLAVGRAVHAPLADGTHVVEAPCTLVPIHWIVYVLQCAHLPAPAGGAGGVPVLALAVPFPEHWAAVHRWLYTRDAAKLVAALLPLGAVRPAPGAALDARAAVDALAALSLGALVRVVARIRATWHNGRAVGVYAESFWRALRRAWDVAVCAVVVRAGRMPRTVREVHSA</sequence>
<evidence type="ECO:0000313" key="3">
    <source>
        <dbReference type="Proteomes" id="UP000818624"/>
    </source>
</evidence>
<evidence type="ECO:0000256" key="1">
    <source>
        <dbReference type="SAM" id="MobiDB-lite"/>
    </source>
</evidence>
<dbReference type="EMBL" id="CP046237">
    <property type="protein sequence ID" value="WFD49105.1"/>
    <property type="molecule type" value="Genomic_DNA"/>
</dbReference>
<dbReference type="Proteomes" id="UP000818624">
    <property type="component" value="Chromosome 4"/>
</dbReference>
<keyword evidence="3" id="KW-1185">Reference proteome</keyword>
<reference evidence="2 3" key="1">
    <citation type="journal article" date="2020" name="Elife">
        <title>Loss of centromere function drives karyotype evolution in closely related Malassezia species.</title>
        <authorList>
            <person name="Sankaranarayanan S.R."/>
            <person name="Ianiri G."/>
            <person name="Coelho M.A."/>
            <person name="Reza M.H."/>
            <person name="Thimmappa B.C."/>
            <person name="Ganguly P."/>
            <person name="Vadnala R.N."/>
            <person name="Sun S."/>
            <person name="Siddharthan R."/>
            <person name="Tellgren-Roth C."/>
            <person name="Dawson T.L."/>
            <person name="Heitman J."/>
            <person name="Sanyal K."/>
        </authorList>
    </citation>
    <scope>NUCLEOTIDE SEQUENCE [LARGE SCALE GENOMIC DNA]</scope>
    <source>
        <strain evidence="2">CBS14141</strain>
    </source>
</reference>
<feature type="compositionally biased region" description="Low complexity" evidence="1">
    <location>
        <begin position="67"/>
        <end position="84"/>
    </location>
</feature>
<organism evidence="2 3">
    <name type="scientific">Malassezia furfur</name>
    <name type="common">Pityriasis versicolor infection agent</name>
    <name type="synonym">Pityrosporum furfur</name>
    <dbReference type="NCBI Taxonomy" id="55194"/>
    <lineage>
        <taxon>Eukaryota</taxon>
        <taxon>Fungi</taxon>
        <taxon>Dikarya</taxon>
        <taxon>Basidiomycota</taxon>
        <taxon>Ustilaginomycotina</taxon>
        <taxon>Malasseziomycetes</taxon>
        <taxon>Malasseziales</taxon>
        <taxon>Malasseziaceae</taxon>
        <taxon>Malassezia</taxon>
    </lineage>
</organism>
<name>A0ABY8EU71_MALFU</name>
<proteinExistence type="predicted"/>
<accession>A0ABY8EU71</accession>